<comment type="similarity">
    <text evidence="2">Belongs to the heat shock protein 90 family.</text>
</comment>
<evidence type="ECO:0000256" key="4">
    <source>
        <dbReference type="ARBA" id="ARBA00022840"/>
    </source>
</evidence>
<dbReference type="PROSITE" id="PS50217">
    <property type="entry name" value="BZIP"/>
    <property type="match status" value="1"/>
</dbReference>
<dbReference type="PANTHER" id="PTHR11528">
    <property type="entry name" value="HEAT SHOCK PROTEIN 90 FAMILY MEMBER"/>
    <property type="match status" value="1"/>
</dbReference>
<dbReference type="STRING" id="3469.A0A4Y7IMR5"/>
<dbReference type="GO" id="GO:0016887">
    <property type="term" value="F:ATP hydrolysis activity"/>
    <property type="evidence" value="ECO:0007669"/>
    <property type="project" value="InterPro"/>
</dbReference>
<evidence type="ECO:0000256" key="8">
    <source>
        <dbReference type="ARBA" id="ARBA00023186"/>
    </source>
</evidence>
<dbReference type="PROSITE" id="PS00036">
    <property type="entry name" value="BZIP_BASIC"/>
    <property type="match status" value="1"/>
</dbReference>
<evidence type="ECO:0000313" key="13">
    <source>
        <dbReference type="Proteomes" id="UP000316621"/>
    </source>
</evidence>
<dbReference type="AlphaFoldDB" id="A0A4Y7IMR5"/>
<feature type="region of interest" description="Disordered" evidence="10">
    <location>
        <begin position="355"/>
        <end position="379"/>
    </location>
</feature>
<keyword evidence="7" id="KW-0804">Transcription</keyword>
<dbReference type="Pfam" id="PF00170">
    <property type="entry name" value="bZIP_1"/>
    <property type="match status" value="1"/>
</dbReference>
<dbReference type="InterPro" id="IPR036890">
    <property type="entry name" value="HATPase_C_sf"/>
</dbReference>
<feature type="domain" description="BZIP" evidence="11">
    <location>
        <begin position="188"/>
        <end position="245"/>
    </location>
</feature>
<dbReference type="InterPro" id="IPR004827">
    <property type="entry name" value="bZIP"/>
</dbReference>
<evidence type="ECO:0000256" key="5">
    <source>
        <dbReference type="ARBA" id="ARBA00023015"/>
    </source>
</evidence>
<dbReference type="GO" id="GO:0005524">
    <property type="term" value="F:ATP binding"/>
    <property type="evidence" value="ECO:0007669"/>
    <property type="project" value="UniProtKB-KW"/>
</dbReference>
<feature type="compositionally biased region" description="Basic and acidic residues" evidence="10">
    <location>
        <begin position="365"/>
        <end position="379"/>
    </location>
</feature>
<dbReference type="SMART" id="SM00338">
    <property type="entry name" value="BRLZ"/>
    <property type="match status" value="1"/>
</dbReference>
<dbReference type="GO" id="GO:0140662">
    <property type="term" value="F:ATP-dependent protein folding chaperone"/>
    <property type="evidence" value="ECO:0007669"/>
    <property type="project" value="InterPro"/>
</dbReference>
<organism evidence="12 13">
    <name type="scientific">Papaver somniferum</name>
    <name type="common">Opium poppy</name>
    <dbReference type="NCBI Taxonomy" id="3469"/>
    <lineage>
        <taxon>Eukaryota</taxon>
        <taxon>Viridiplantae</taxon>
        <taxon>Streptophyta</taxon>
        <taxon>Embryophyta</taxon>
        <taxon>Tracheophyta</taxon>
        <taxon>Spermatophyta</taxon>
        <taxon>Magnoliopsida</taxon>
        <taxon>Ranunculales</taxon>
        <taxon>Papaveraceae</taxon>
        <taxon>Papaveroideae</taxon>
        <taxon>Papaver</taxon>
    </lineage>
</organism>
<dbReference type="SUPFAM" id="SSF57959">
    <property type="entry name" value="Leucine zipper domain"/>
    <property type="match status" value="1"/>
</dbReference>
<dbReference type="Proteomes" id="UP000316621">
    <property type="component" value="Chromosome 2"/>
</dbReference>
<keyword evidence="4" id="KW-0067">ATP-binding</keyword>
<dbReference type="InterPro" id="IPR001404">
    <property type="entry name" value="Hsp90_fam"/>
</dbReference>
<evidence type="ECO:0000256" key="6">
    <source>
        <dbReference type="ARBA" id="ARBA00023125"/>
    </source>
</evidence>
<keyword evidence="3" id="KW-0547">Nucleotide-binding</keyword>
<dbReference type="InterPro" id="IPR036047">
    <property type="entry name" value="F-box-like_dom_sf"/>
</dbReference>
<evidence type="ECO:0000313" key="12">
    <source>
        <dbReference type="EMBL" id="RZC50184.1"/>
    </source>
</evidence>
<dbReference type="EMBL" id="CM010716">
    <property type="protein sequence ID" value="RZC50184.1"/>
    <property type="molecule type" value="Genomic_DNA"/>
</dbReference>
<protein>
    <recommendedName>
        <fullName evidence="11">BZIP domain-containing protein</fullName>
    </recommendedName>
</protein>
<reference evidence="12 13" key="1">
    <citation type="journal article" date="2018" name="Science">
        <title>The opium poppy genome and morphinan production.</title>
        <authorList>
            <person name="Guo L."/>
            <person name="Winzer T."/>
            <person name="Yang X."/>
            <person name="Li Y."/>
            <person name="Ning Z."/>
            <person name="He Z."/>
            <person name="Teodor R."/>
            <person name="Lu Y."/>
            <person name="Bowser T.A."/>
            <person name="Graham I.A."/>
            <person name="Ye K."/>
        </authorList>
    </citation>
    <scope>NUCLEOTIDE SEQUENCE [LARGE SCALE GENOMIC DNA]</scope>
    <source>
        <strain evidence="13">cv. HN1</strain>
        <tissue evidence="12">Leaves</tissue>
    </source>
</reference>
<evidence type="ECO:0000256" key="10">
    <source>
        <dbReference type="SAM" id="MobiDB-lite"/>
    </source>
</evidence>
<dbReference type="Pfam" id="PF00183">
    <property type="entry name" value="HSP90"/>
    <property type="match status" value="1"/>
</dbReference>
<dbReference type="GO" id="GO:0051082">
    <property type="term" value="F:unfolded protein binding"/>
    <property type="evidence" value="ECO:0007669"/>
    <property type="project" value="InterPro"/>
</dbReference>
<proteinExistence type="inferred from homology"/>
<sequence>MEDIYSIFYISNLLNFFGHHCFNISLTQLFELVIYSSEEDIWTEIAKYLDGTAIVMLGSSCHWFHNVILEENSVWKFACLRDLQIPPFRQQVFFQWIHLYVSAFGGSSARSCGLSISCCMRGHGEDDKISNPKSGEEGATVVGTPVGTLPSAIVTSKTITTTFPPASGAEVSKHEGVPSNLWVKSEREIKRDRRKPSNRESARRLRLRKQAEPEELATKVEVLYVENMYLKSKISQLAEKPENLKHQQNFFNYISIRLQTAVSALVRPTMTKETIKVPQVTEPLTYTGGCINKKPKIRQAIDGSRKVTYSWNTNYLEDDKYEFAEPTRIQGLVKNYSQFVSFPIYTWQEKSRTVEVLEEEEPKEGEESKPEDEKKKKTKTVTEKYFDRDLANETKPIWYHNVVMDLYK</sequence>
<evidence type="ECO:0000256" key="2">
    <source>
        <dbReference type="ARBA" id="ARBA00008239"/>
    </source>
</evidence>
<keyword evidence="8" id="KW-0143">Chaperone</keyword>
<dbReference type="Gramene" id="RZC50184">
    <property type="protein sequence ID" value="RZC50184"/>
    <property type="gene ID" value="C5167_018609"/>
</dbReference>
<dbReference type="GO" id="GO:0005634">
    <property type="term" value="C:nucleus"/>
    <property type="evidence" value="ECO:0007669"/>
    <property type="project" value="UniProtKB-SubCell"/>
</dbReference>
<keyword evidence="6" id="KW-0238">DNA-binding</keyword>
<dbReference type="Gene3D" id="1.20.5.170">
    <property type="match status" value="1"/>
</dbReference>
<keyword evidence="9" id="KW-0539">Nucleus</keyword>
<evidence type="ECO:0000256" key="3">
    <source>
        <dbReference type="ARBA" id="ARBA00022741"/>
    </source>
</evidence>
<gene>
    <name evidence="12" type="ORF">C5167_018609</name>
</gene>
<evidence type="ECO:0000256" key="9">
    <source>
        <dbReference type="ARBA" id="ARBA00023242"/>
    </source>
</evidence>
<evidence type="ECO:0000259" key="11">
    <source>
        <dbReference type="PROSITE" id="PS50217"/>
    </source>
</evidence>
<evidence type="ECO:0000256" key="1">
    <source>
        <dbReference type="ARBA" id="ARBA00004123"/>
    </source>
</evidence>
<keyword evidence="13" id="KW-1185">Reference proteome</keyword>
<dbReference type="InterPro" id="IPR045314">
    <property type="entry name" value="bZIP_plant_GBF1"/>
</dbReference>
<dbReference type="Gene3D" id="3.30.565.10">
    <property type="entry name" value="Histidine kinase-like ATPase, C-terminal domain"/>
    <property type="match status" value="1"/>
</dbReference>
<dbReference type="GO" id="GO:0003677">
    <property type="term" value="F:DNA binding"/>
    <property type="evidence" value="ECO:0007669"/>
    <property type="project" value="UniProtKB-KW"/>
</dbReference>
<evidence type="ECO:0000256" key="7">
    <source>
        <dbReference type="ARBA" id="ARBA00023163"/>
    </source>
</evidence>
<dbReference type="InterPro" id="IPR046347">
    <property type="entry name" value="bZIP_sf"/>
</dbReference>
<dbReference type="SUPFAM" id="SSF81383">
    <property type="entry name" value="F-box domain"/>
    <property type="match status" value="1"/>
</dbReference>
<comment type="subcellular location">
    <subcellularLocation>
        <location evidence="1">Nucleus</location>
    </subcellularLocation>
</comment>
<accession>A0A4Y7IMR5</accession>
<dbReference type="CDD" id="cd14702">
    <property type="entry name" value="bZIP_plant_GBF1"/>
    <property type="match status" value="1"/>
</dbReference>
<dbReference type="GO" id="GO:0003700">
    <property type="term" value="F:DNA-binding transcription factor activity"/>
    <property type="evidence" value="ECO:0007669"/>
    <property type="project" value="InterPro"/>
</dbReference>
<name>A0A4Y7IMR5_PAPSO</name>
<keyword evidence="5" id="KW-0805">Transcription regulation</keyword>